<name>A0ABP7B9C6_9MICO</name>
<evidence type="ECO:0000256" key="1">
    <source>
        <dbReference type="ARBA" id="ARBA00022857"/>
    </source>
</evidence>
<evidence type="ECO:0000259" key="2">
    <source>
        <dbReference type="SMART" id="SM00829"/>
    </source>
</evidence>
<sequence length="313" mass="31840">MAKAIHYTEFGGPEVLTLDDIPDPVPAAGQVAIRVEAAGVNPIDWKLREAIRPSAPITKPRGTGTDGAGHVTAVGDDVDGVRVGDPVVFAGKLGAYATDLVVPADKVFARPAGVSASVGAALGTPVGTAYQALRSLAVRGDDTLLVHGGSGSVGQAAIQLAVLAGARVLATTSDARADRVADLGAEPVAYGDGLVERVRDTAPDGVTVVLDCAGTDEALEASVELLEDRSRIATIVRGADAAGLGIRAFSGGAPDPLTEQQLTWRSEAIPVVLALLAAGRFSVELGERFPLDRAADAQRASRDGAPGKLLIVP</sequence>
<dbReference type="InterPro" id="IPR011032">
    <property type="entry name" value="GroES-like_sf"/>
</dbReference>
<reference evidence="4" key="1">
    <citation type="journal article" date="2019" name="Int. J. Syst. Evol. Microbiol.">
        <title>The Global Catalogue of Microorganisms (GCM) 10K type strain sequencing project: providing services to taxonomists for standard genome sequencing and annotation.</title>
        <authorList>
            <consortium name="The Broad Institute Genomics Platform"/>
            <consortium name="The Broad Institute Genome Sequencing Center for Infectious Disease"/>
            <person name="Wu L."/>
            <person name="Ma J."/>
        </authorList>
    </citation>
    <scope>NUCLEOTIDE SEQUENCE [LARGE SCALE GENOMIC DNA]</scope>
    <source>
        <strain evidence="4">JCM 16546</strain>
    </source>
</reference>
<dbReference type="InterPro" id="IPR051603">
    <property type="entry name" value="Zinc-ADH_QOR/CCCR"/>
</dbReference>
<dbReference type="Gene3D" id="3.40.50.720">
    <property type="entry name" value="NAD(P)-binding Rossmann-like Domain"/>
    <property type="match status" value="1"/>
</dbReference>
<dbReference type="InterPro" id="IPR020843">
    <property type="entry name" value="ER"/>
</dbReference>
<dbReference type="RefSeq" id="WP_221855489.1">
    <property type="nucleotide sequence ID" value="NZ_BAAAYV010000005.1"/>
</dbReference>
<dbReference type="SMART" id="SM00829">
    <property type="entry name" value="PKS_ER"/>
    <property type="match status" value="1"/>
</dbReference>
<dbReference type="InterPro" id="IPR013149">
    <property type="entry name" value="ADH-like_C"/>
</dbReference>
<dbReference type="SUPFAM" id="SSF50129">
    <property type="entry name" value="GroES-like"/>
    <property type="match status" value="1"/>
</dbReference>
<comment type="caution">
    <text evidence="3">The sequence shown here is derived from an EMBL/GenBank/DDBJ whole genome shotgun (WGS) entry which is preliminary data.</text>
</comment>
<dbReference type="InterPro" id="IPR013154">
    <property type="entry name" value="ADH-like_N"/>
</dbReference>
<dbReference type="PANTHER" id="PTHR44154">
    <property type="entry name" value="QUINONE OXIDOREDUCTASE"/>
    <property type="match status" value="1"/>
</dbReference>
<keyword evidence="4" id="KW-1185">Reference proteome</keyword>
<dbReference type="SUPFAM" id="SSF51735">
    <property type="entry name" value="NAD(P)-binding Rossmann-fold domains"/>
    <property type="match status" value="1"/>
</dbReference>
<gene>
    <name evidence="3" type="ORF">GCM10022202_10200</name>
</gene>
<accession>A0ABP7B9C6</accession>
<dbReference type="Proteomes" id="UP001410795">
    <property type="component" value="Unassembled WGS sequence"/>
</dbReference>
<dbReference type="Gene3D" id="3.90.180.10">
    <property type="entry name" value="Medium-chain alcohol dehydrogenases, catalytic domain"/>
    <property type="match status" value="1"/>
</dbReference>
<protein>
    <submittedName>
        <fullName evidence="3">NADP-dependent oxidoreductase</fullName>
    </submittedName>
</protein>
<feature type="domain" description="Enoyl reductase (ER)" evidence="2">
    <location>
        <begin position="11"/>
        <end position="311"/>
    </location>
</feature>
<dbReference type="InterPro" id="IPR036291">
    <property type="entry name" value="NAD(P)-bd_dom_sf"/>
</dbReference>
<dbReference type="EMBL" id="BAAAYV010000005">
    <property type="protein sequence ID" value="GAA3652338.1"/>
    <property type="molecule type" value="Genomic_DNA"/>
</dbReference>
<organism evidence="3 4">
    <name type="scientific">Microbacterium marinilacus</name>
    <dbReference type="NCBI Taxonomy" id="415209"/>
    <lineage>
        <taxon>Bacteria</taxon>
        <taxon>Bacillati</taxon>
        <taxon>Actinomycetota</taxon>
        <taxon>Actinomycetes</taxon>
        <taxon>Micrococcales</taxon>
        <taxon>Microbacteriaceae</taxon>
        <taxon>Microbacterium</taxon>
    </lineage>
</organism>
<evidence type="ECO:0000313" key="3">
    <source>
        <dbReference type="EMBL" id="GAA3652338.1"/>
    </source>
</evidence>
<keyword evidence="1" id="KW-0521">NADP</keyword>
<dbReference type="Pfam" id="PF08240">
    <property type="entry name" value="ADH_N"/>
    <property type="match status" value="1"/>
</dbReference>
<dbReference type="Pfam" id="PF00107">
    <property type="entry name" value="ADH_zinc_N"/>
    <property type="match status" value="1"/>
</dbReference>
<dbReference type="PANTHER" id="PTHR44154:SF1">
    <property type="entry name" value="QUINONE OXIDOREDUCTASE"/>
    <property type="match status" value="1"/>
</dbReference>
<evidence type="ECO:0000313" key="4">
    <source>
        <dbReference type="Proteomes" id="UP001410795"/>
    </source>
</evidence>
<proteinExistence type="predicted"/>
<dbReference type="CDD" id="cd05289">
    <property type="entry name" value="MDR_like_2"/>
    <property type="match status" value="1"/>
</dbReference>